<accession>A0A0B0N8Q1</accession>
<dbReference type="EMBL" id="JRRC01492216">
    <property type="protein sequence ID" value="KHG08224.1"/>
    <property type="molecule type" value="Genomic_DNA"/>
</dbReference>
<protein>
    <submittedName>
        <fullName evidence="1">Uncharacterized protein</fullName>
    </submittedName>
</protein>
<proteinExistence type="predicted"/>
<evidence type="ECO:0000313" key="2">
    <source>
        <dbReference type="Proteomes" id="UP000032142"/>
    </source>
</evidence>
<name>A0A0B0N8Q1_GOSAR</name>
<reference evidence="2" key="1">
    <citation type="submission" date="2014-09" db="EMBL/GenBank/DDBJ databases">
        <authorList>
            <person name="Mudge J."/>
            <person name="Ramaraj T."/>
            <person name="Lindquist I.E."/>
            <person name="Bharti A.K."/>
            <person name="Sundararajan A."/>
            <person name="Cameron C.T."/>
            <person name="Woodward J.E."/>
            <person name="May G.D."/>
            <person name="Brubaker C."/>
            <person name="Broadhvest J."/>
            <person name="Wilkins T.A."/>
        </authorList>
    </citation>
    <scope>NUCLEOTIDE SEQUENCE</scope>
    <source>
        <strain evidence="2">cv. AKA8401</strain>
    </source>
</reference>
<organism evidence="1 2">
    <name type="scientific">Gossypium arboreum</name>
    <name type="common">Tree cotton</name>
    <name type="synonym">Gossypium nanking</name>
    <dbReference type="NCBI Taxonomy" id="29729"/>
    <lineage>
        <taxon>Eukaryota</taxon>
        <taxon>Viridiplantae</taxon>
        <taxon>Streptophyta</taxon>
        <taxon>Embryophyta</taxon>
        <taxon>Tracheophyta</taxon>
        <taxon>Spermatophyta</taxon>
        <taxon>Magnoliopsida</taxon>
        <taxon>eudicotyledons</taxon>
        <taxon>Gunneridae</taxon>
        <taxon>Pentapetalae</taxon>
        <taxon>rosids</taxon>
        <taxon>malvids</taxon>
        <taxon>Malvales</taxon>
        <taxon>Malvaceae</taxon>
        <taxon>Malvoideae</taxon>
        <taxon>Gossypium</taxon>
    </lineage>
</organism>
<dbReference type="AlphaFoldDB" id="A0A0B0N8Q1"/>
<keyword evidence="2" id="KW-1185">Reference proteome</keyword>
<comment type="caution">
    <text evidence="1">The sequence shown here is derived from an EMBL/GenBank/DDBJ whole genome shotgun (WGS) entry which is preliminary data.</text>
</comment>
<dbReference type="Proteomes" id="UP000032142">
    <property type="component" value="Unassembled WGS sequence"/>
</dbReference>
<gene>
    <name evidence="1" type="ORF">F383_34863</name>
</gene>
<evidence type="ECO:0000313" key="1">
    <source>
        <dbReference type="EMBL" id="KHG08224.1"/>
    </source>
</evidence>
<sequence length="21" mass="2436">MLVWHGRVEPVKLARTCVLPM</sequence>